<evidence type="ECO:0000313" key="2">
    <source>
        <dbReference type="EMBL" id="MET4755128.1"/>
    </source>
</evidence>
<reference evidence="2 3" key="1">
    <citation type="submission" date="2024-06" db="EMBL/GenBank/DDBJ databases">
        <title>Genomic Encyclopedia of Type Strains, Phase V (KMG-V): Genome sequencing to study the core and pangenomes of soil and plant-associated prokaryotes.</title>
        <authorList>
            <person name="Whitman W."/>
        </authorList>
    </citation>
    <scope>NUCLEOTIDE SEQUENCE [LARGE SCALE GENOMIC DNA]</scope>
    <source>
        <strain evidence="2 3">NE40</strain>
    </source>
</reference>
<feature type="compositionally biased region" description="Basic and acidic residues" evidence="1">
    <location>
        <begin position="112"/>
        <end position="121"/>
    </location>
</feature>
<feature type="compositionally biased region" description="Polar residues" evidence="1">
    <location>
        <begin position="122"/>
        <end position="133"/>
    </location>
</feature>
<keyword evidence="3" id="KW-1185">Reference proteome</keyword>
<proteinExistence type="predicted"/>
<accession>A0ABV2SDV2</accession>
<protein>
    <recommendedName>
        <fullName evidence="4">Inverse autotransporter beta-domain domain-containing protein</fullName>
    </recommendedName>
</protein>
<organism evidence="2 3">
    <name type="scientific">Endozoicomonas lisbonensis</name>
    <dbReference type="NCBI Taxonomy" id="3120522"/>
    <lineage>
        <taxon>Bacteria</taxon>
        <taxon>Pseudomonadati</taxon>
        <taxon>Pseudomonadota</taxon>
        <taxon>Gammaproteobacteria</taxon>
        <taxon>Oceanospirillales</taxon>
        <taxon>Endozoicomonadaceae</taxon>
        <taxon>Endozoicomonas</taxon>
    </lineage>
</organism>
<evidence type="ECO:0000256" key="1">
    <source>
        <dbReference type="SAM" id="MobiDB-lite"/>
    </source>
</evidence>
<dbReference type="RefSeq" id="WP_354009582.1">
    <property type="nucleotide sequence ID" value="NZ_JBEWTA010000001.1"/>
</dbReference>
<feature type="region of interest" description="Disordered" evidence="1">
    <location>
        <begin position="112"/>
        <end position="133"/>
    </location>
</feature>
<evidence type="ECO:0008006" key="4">
    <source>
        <dbReference type="Google" id="ProtNLM"/>
    </source>
</evidence>
<gene>
    <name evidence="2" type="ORF">V5J35_000320</name>
</gene>
<sequence>MHFSIVRKKTFPAISVMKCFFCSGFLFSFNASVLLSSYVWAAPPYLFPGMELNTPLDEWLGNDINFGSAVIGKRTDGFDLIPDKGGILNDRYLFLPHRQQEYITFPLTLQQDKADPEESRDGNPSSSEGASPS</sequence>
<dbReference type="Proteomes" id="UP001549366">
    <property type="component" value="Unassembled WGS sequence"/>
</dbReference>
<comment type="caution">
    <text evidence="2">The sequence shown here is derived from an EMBL/GenBank/DDBJ whole genome shotgun (WGS) entry which is preliminary data.</text>
</comment>
<name>A0ABV2SDV2_9GAMM</name>
<evidence type="ECO:0000313" key="3">
    <source>
        <dbReference type="Proteomes" id="UP001549366"/>
    </source>
</evidence>
<dbReference type="EMBL" id="JBEWTB010000002">
    <property type="protein sequence ID" value="MET4755128.1"/>
    <property type="molecule type" value="Genomic_DNA"/>
</dbReference>